<feature type="signal peptide" evidence="2">
    <location>
        <begin position="1"/>
        <end position="25"/>
    </location>
</feature>
<dbReference type="PRINTS" id="PR01217">
    <property type="entry name" value="PRICHEXTENSN"/>
</dbReference>
<evidence type="ECO:0000313" key="3">
    <source>
        <dbReference type="EMBL" id="MBO0365413.1"/>
    </source>
</evidence>
<feature type="compositionally biased region" description="Polar residues" evidence="1">
    <location>
        <begin position="139"/>
        <end position="154"/>
    </location>
</feature>
<gene>
    <name evidence="3" type="ORF">JR342_10305</name>
</gene>
<comment type="caution">
    <text evidence="3">The sequence shown here is derived from an EMBL/GenBank/DDBJ whole genome shotgun (WGS) entry which is preliminary data.</text>
</comment>
<accession>A0ABS3GFH2</accession>
<reference evidence="4" key="2">
    <citation type="submission" date="2023-07" db="EMBL/GenBank/DDBJ databases">
        <title>Streptococcus vaginalis sp. nov., a novel bacterial species isolated from vaginal swabs of a pregnant woman with diabetes.</title>
        <authorList>
            <person name="Chen Y.-S."/>
        </authorList>
    </citation>
    <scope>NUCLEOTIDE SEQUENCE [LARGE SCALE GENOMIC DNA]</scope>
    <source>
        <strain evidence="4">P1L01</strain>
    </source>
</reference>
<dbReference type="RefSeq" id="WP_024052232.1">
    <property type="nucleotide sequence ID" value="NZ_JAFINR010000022.1"/>
</dbReference>
<reference evidence="3 4" key="1">
    <citation type="submission" date="2021-02" db="EMBL/GenBank/DDBJ databases">
        <authorList>
            <person name="Lee Y.-S."/>
        </authorList>
    </citation>
    <scope>NUCLEOTIDE SEQUENCE [LARGE SCALE GENOMIC DNA]</scope>
    <source>
        <strain evidence="3 4">P1L01</strain>
    </source>
</reference>
<feature type="chain" id="PRO_5045795226" evidence="2">
    <location>
        <begin position="26"/>
        <end position="263"/>
    </location>
</feature>
<feature type="region of interest" description="Disordered" evidence="1">
    <location>
        <begin position="32"/>
        <end position="162"/>
    </location>
</feature>
<evidence type="ECO:0000256" key="2">
    <source>
        <dbReference type="SAM" id="SignalP"/>
    </source>
</evidence>
<dbReference type="EMBL" id="JAFINR010000022">
    <property type="protein sequence ID" value="MBO0365413.1"/>
    <property type="molecule type" value="Genomic_DNA"/>
</dbReference>
<protein>
    <submittedName>
        <fullName evidence="3">Peptidase</fullName>
    </submittedName>
</protein>
<dbReference type="Proteomes" id="UP000664801">
    <property type="component" value="Unassembled WGS sequence"/>
</dbReference>
<sequence>MKKNKLLTMLSISTIVLANAGMVLADAPVVPVDPSASTEVTPKPETPAEPSLPVPETPSEPSTEPEKPAEPTPENPGTKPSDPVVPSNPTNPSTEPSTEPEKPVEPAPNPSTPSSEDKKDEEKPKPEEKPKTTDEANQAGKSQIGTTSTATGQVVQDVAPNKPVTTNSGVTIVGVQNSNPIIANADGTTSIVSAASIGATVNPDQTVSVTTASGELKTLPKTGEKAFISSLLSLIGLSLLAVGTKLKKIILIKFKEKPKNEIK</sequence>
<proteinExistence type="predicted"/>
<keyword evidence="4" id="KW-1185">Reference proteome</keyword>
<feature type="compositionally biased region" description="Basic and acidic residues" evidence="1">
    <location>
        <begin position="115"/>
        <end position="134"/>
    </location>
</feature>
<organism evidence="3 4">
    <name type="scientific">Streptococcus vaginalis</name>
    <dbReference type="NCBI Taxonomy" id="2748301"/>
    <lineage>
        <taxon>Bacteria</taxon>
        <taxon>Bacillati</taxon>
        <taxon>Bacillota</taxon>
        <taxon>Bacilli</taxon>
        <taxon>Lactobacillales</taxon>
        <taxon>Streptococcaceae</taxon>
        <taxon>Streptococcus</taxon>
    </lineage>
</organism>
<evidence type="ECO:0000256" key="1">
    <source>
        <dbReference type="SAM" id="MobiDB-lite"/>
    </source>
</evidence>
<name>A0ABS3GFH2_9STRE</name>
<keyword evidence="2" id="KW-0732">Signal</keyword>
<feature type="compositionally biased region" description="Pro residues" evidence="1">
    <location>
        <begin position="44"/>
        <end position="58"/>
    </location>
</feature>
<feature type="compositionally biased region" description="Low complexity" evidence="1">
    <location>
        <begin position="85"/>
        <end position="97"/>
    </location>
</feature>
<evidence type="ECO:0000313" key="4">
    <source>
        <dbReference type="Proteomes" id="UP000664801"/>
    </source>
</evidence>